<evidence type="ECO:0000256" key="5">
    <source>
        <dbReference type="ARBA" id="ARBA00023002"/>
    </source>
</evidence>
<proteinExistence type="predicted"/>
<keyword evidence="4" id="KW-0223">Dioxygenase</keyword>
<dbReference type="InterPro" id="IPR044862">
    <property type="entry name" value="Pro_4_hyd_alph_FE2OG_OXY"/>
</dbReference>
<sequence length="180" mass="20890">MKLVKLEENVFEIPAFLTDEECDSLIQLSESIGFNAADVQTTSGRQYYTHIRNNERADYQSSSLAETYWKLLCRFELPNHENRNANGLSPHFRFYKYLPGQKFNMHKDGRQRIGGNETMYTFLVYLNEDYIGGETLFRNGNLKVSPKKGSAIIFEHQLWHQGVEVESGMKYVLRSDVVYG</sequence>
<dbReference type="EMBL" id="BMYT01000006">
    <property type="protein sequence ID" value="GGX22516.1"/>
    <property type="molecule type" value="Genomic_DNA"/>
</dbReference>
<keyword evidence="9" id="KW-1185">Reference proteome</keyword>
<keyword evidence="6" id="KW-0408">Iron</keyword>
<dbReference type="PANTHER" id="PTHR10869">
    <property type="entry name" value="PROLYL 4-HYDROXYLASE ALPHA SUBUNIT"/>
    <property type="match status" value="1"/>
</dbReference>
<comment type="cofactor">
    <cofactor evidence="1">
        <name>L-ascorbate</name>
        <dbReference type="ChEBI" id="CHEBI:38290"/>
    </cofactor>
</comment>
<accession>A0ABQ2XL70</accession>
<dbReference type="InterPro" id="IPR045054">
    <property type="entry name" value="P4HA-like"/>
</dbReference>
<keyword evidence="2" id="KW-0479">Metal-binding</keyword>
<comment type="caution">
    <text evidence="8">The sequence shown here is derived from an EMBL/GenBank/DDBJ whole genome shotgun (WGS) entry which is preliminary data.</text>
</comment>
<evidence type="ECO:0000313" key="9">
    <source>
        <dbReference type="Proteomes" id="UP000620127"/>
    </source>
</evidence>
<evidence type="ECO:0000313" key="8">
    <source>
        <dbReference type="EMBL" id="GGX22516.1"/>
    </source>
</evidence>
<gene>
    <name evidence="8" type="ORF">GCM10011282_30690</name>
</gene>
<evidence type="ECO:0000259" key="7">
    <source>
        <dbReference type="PROSITE" id="PS51471"/>
    </source>
</evidence>
<evidence type="ECO:0000256" key="1">
    <source>
        <dbReference type="ARBA" id="ARBA00001961"/>
    </source>
</evidence>
<name>A0ABQ2XL70_9BURK</name>
<keyword evidence="3" id="KW-0847">Vitamin C</keyword>
<evidence type="ECO:0000256" key="3">
    <source>
        <dbReference type="ARBA" id="ARBA00022896"/>
    </source>
</evidence>
<dbReference type="InterPro" id="IPR006620">
    <property type="entry name" value="Pro_4_hyd_alph"/>
</dbReference>
<dbReference type="Pfam" id="PF13640">
    <property type="entry name" value="2OG-FeII_Oxy_3"/>
    <property type="match status" value="1"/>
</dbReference>
<protein>
    <recommendedName>
        <fullName evidence="7">Fe2OG dioxygenase domain-containing protein</fullName>
    </recommendedName>
</protein>
<evidence type="ECO:0000256" key="4">
    <source>
        <dbReference type="ARBA" id="ARBA00022964"/>
    </source>
</evidence>
<dbReference type="RefSeq" id="WP_189347054.1">
    <property type="nucleotide sequence ID" value="NZ_BMYT01000006.1"/>
</dbReference>
<feature type="domain" description="Fe2OG dioxygenase" evidence="7">
    <location>
        <begin position="84"/>
        <end position="179"/>
    </location>
</feature>
<reference evidence="9" key="1">
    <citation type="journal article" date="2019" name="Int. J. Syst. Evol. Microbiol.">
        <title>The Global Catalogue of Microorganisms (GCM) 10K type strain sequencing project: providing services to taxonomists for standard genome sequencing and annotation.</title>
        <authorList>
            <consortium name="The Broad Institute Genomics Platform"/>
            <consortium name="The Broad Institute Genome Sequencing Center for Infectious Disease"/>
            <person name="Wu L."/>
            <person name="Ma J."/>
        </authorList>
    </citation>
    <scope>NUCLEOTIDE SEQUENCE [LARGE SCALE GENOMIC DNA]</scope>
    <source>
        <strain evidence="9">KCTC 23916</strain>
    </source>
</reference>
<dbReference type="PROSITE" id="PS51471">
    <property type="entry name" value="FE2OG_OXY"/>
    <property type="match status" value="1"/>
</dbReference>
<dbReference type="Gene3D" id="2.60.120.620">
    <property type="entry name" value="q2cbj1_9rhob like domain"/>
    <property type="match status" value="1"/>
</dbReference>
<organism evidence="8 9">
    <name type="scientific">Undibacterium macrobrachii</name>
    <dbReference type="NCBI Taxonomy" id="1119058"/>
    <lineage>
        <taxon>Bacteria</taxon>
        <taxon>Pseudomonadati</taxon>
        <taxon>Pseudomonadota</taxon>
        <taxon>Betaproteobacteria</taxon>
        <taxon>Burkholderiales</taxon>
        <taxon>Oxalobacteraceae</taxon>
        <taxon>Undibacterium</taxon>
    </lineage>
</organism>
<keyword evidence="5" id="KW-0560">Oxidoreductase</keyword>
<dbReference type="PANTHER" id="PTHR10869:SF236">
    <property type="entry name" value="PROLYL 4-HYDROXYLASE ALPHA SUBUNIT DOMAIN-CONTAINING PROTEIN"/>
    <property type="match status" value="1"/>
</dbReference>
<dbReference type="Proteomes" id="UP000620127">
    <property type="component" value="Unassembled WGS sequence"/>
</dbReference>
<dbReference type="InterPro" id="IPR005123">
    <property type="entry name" value="Oxoglu/Fe-dep_dioxygenase_dom"/>
</dbReference>
<dbReference type="SMART" id="SM00702">
    <property type="entry name" value="P4Hc"/>
    <property type="match status" value="1"/>
</dbReference>
<evidence type="ECO:0000256" key="2">
    <source>
        <dbReference type="ARBA" id="ARBA00022723"/>
    </source>
</evidence>
<evidence type="ECO:0000256" key="6">
    <source>
        <dbReference type="ARBA" id="ARBA00023004"/>
    </source>
</evidence>